<feature type="transmembrane region" description="Helical" evidence="1">
    <location>
        <begin position="214"/>
        <end position="243"/>
    </location>
</feature>
<evidence type="ECO:0000313" key="2">
    <source>
        <dbReference type="EMBL" id="SHH70975.1"/>
    </source>
</evidence>
<name>A0A1M5V6Y2_9CLOT</name>
<evidence type="ECO:0008006" key="4">
    <source>
        <dbReference type="Google" id="ProtNLM"/>
    </source>
</evidence>
<keyword evidence="1" id="KW-0472">Membrane</keyword>
<dbReference type="RefSeq" id="WP_072830939.1">
    <property type="nucleotide sequence ID" value="NZ_FQXP01000004.1"/>
</dbReference>
<evidence type="ECO:0000256" key="1">
    <source>
        <dbReference type="SAM" id="Phobius"/>
    </source>
</evidence>
<sequence length="286" mass="32637">MYIKLFKFDIKNGLLKNKVLLSASLIIPIILCIDYIIKVKGITFGQEVTLSFADYYMYIFGGVKEGVVFGMKDYIPSPTTNFIMPIMWSIVFITLFYGTLNYPFNDMSGIGKQILIRTKGRISWWISKCIWNLICCLFFFSIILGVIWIFCLITGAEISGKINVQLLNSVYNTKIEEIDGNNILMPVYMFVLPIIVTSAISIMQMTISLFIKPIFSFLVTVVLLVFSAYVLSPCLIGNFLILIRFDYIVANGLNFYMGIFVSIFVIVCSIIIGVLKFRHYDIINKE</sequence>
<feature type="transmembrane region" description="Helical" evidence="1">
    <location>
        <begin position="82"/>
        <end position="104"/>
    </location>
</feature>
<organism evidence="2 3">
    <name type="scientific">Clostridium collagenovorans DSM 3089</name>
    <dbReference type="NCBI Taxonomy" id="1121306"/>
    <lineage>
        <taxon>Bacteria</taxon>
        <taxon>Bacillati</taxon>
        <taxon>Bacillota</taxon>
        <taxon>Clostridia</taxon>
        <taxon>Eubacteriales</taxon>
        <taxon>Clostridiaceae</taxon>
        <taxon>Clostridium</taxon>
    </lineage>
</organism>
<protein>
    <recommendedName>
        <fullName evidence="4">ABC-2 family transporter protein</fullName>
    </recommendedName>
</protein>
<dbReference type="OrthoDB" id="3194859at2"/>
<dbReference type="Proteomes" id="UP000184526">
    <property type="component" value="Unassembled WGS sequence"/>
</dbReference>
<feature type="transmembrane region" description="Helical" evidence="1">
    <location>
        <begin position="125"/>
        <end position="150"/>
    </location>
</feature>
<reference evidence="2 3" key="1">
    <citation type="submission" date="2016-11" db="EMBL/GenBank/DDBJ databases">
        <authorList>
            <person name="Jaros S."/>
            <person name="Januszkiewicz K."/>
            <person name="Wedrychowicz H."/>
        </authorList>
    </citation>
    <scope>NUCLEOTIDE SEQUENCE [LARGE SCALE GENOMIC DNA]</scope>
    <source>
        <strain evidence="2 3">DSM 3089</strain>
    </source>
</reference>
<keyword evidence="3" id="KW-1185">Reference proteome</keyword>
<gene>
    <name evidence="2" type="ORF">SAMN02745196_01142</name>
</gene>
<evidence type="ECO:0000313" key="3">
    <source>
        <dbReference type="Proteomes" id="UP000184526"/>
    </source>
</evidence>
<dbReference type="AlphaFoldDB" id="A0A1M5V6Y2"/>
<keyword evidence="1" id="KW-0812">Transmembrane</keyword>
<feature type="transmembrane region" description="Helical" evidence="1">
    <location>
        <begin position="255"/>
        <end position="275"/>
    </location>
</feature>
<accession>A0A1M5V6Y2</accession>
<dbReference type="EMBL" id="FQXP01000004">
    <property type="protein sequence ID" value="SHH70975.1"/>
    <property type="molecule type" value="Genomic_DNA"/>
</dbReference>
<feature type="transmembrane region" description="Helical" evidence="1">
    <location>
        <begin position="20"/>
        <end position="37"/>
    </location>
</feature>
<proteinExistence type="predicted"/>
<dbReference type="STRING" id="1121306.SAMN02745196_01142"/>
<keyword evidence="1" id="KW-1133">Transmembrane helix</keyword>
<feature type="transmembrane region" description="Helical" evidence="1">
    <location>
        <begin position="183"/>
        <end position="202"/>
    </location>
</feature>